<dbReference type="InterPro" id="IPR020846">
    <property type="entry name" value="MFS_dom"/>
</dbReference>
<evidence type="ECO:0000256" key="5">
    <source>
        <dbReference type="ARBA" id="ARBA00023136"/>
    </source>
</evidence>
<name>A0ABR6SGD4_ANAVA</name>
<evidence type="ECO:0000256" key="4">
    <source>
        <dbReference type="ARBA" id="ARBA00022989"/>
    </source>
</evidence>
<feature type="non-terminal residue" evidence="8">
    <location>
        <position position="1"/>
    </location>
</feature>
<evidence type="ECO:0000256" key="3">
    <source>
        <dbReference type="ARBA" id="ARBA00022692"/>
    </source>
</evidence>
<feature type="transmembrane region" description="Helical" evidence="6">
    <location>
        <begin position="144"/>
        <end position="163"/>
    </location>
</feature>
<keyword evidence="9" id="KW-1185">Reference proteome</keyword>
<dbReference type="PROSITE" id="PS50850">
    <property type="entry name" value="MFS"/>
    <property type="match status" value="1"/>
</dbReference>
<evidence type="ECO:0000313" key="8">
    <source>
        <dbReference type="EMBL" id="MBC1305428.1"/>
    </source>
</evidence>
<feature type="transmembrane region" description="Helical" evidence="6">
    <location>
        <begin position="54"/>
        <end position="74"/>
    </location>
</feature>
<keyword evidence="3 6" id="KW-0812">Transmembrane</keyword>
<dbReference type="InterPro" id="IPR011701">
    <property type="entry name" value="MFS"/>
</dbReference>
<dbReference type="InterPro" id="IPR004752">
    <property type="entry name" value="AmpG_permease/AT-1"/>
</dbReference>
<sequence length="170" mass="18003">GDSVTSLMIRPLLVDRGLSLPDIGWILGIVSYSARIFSALIAGLVIVKLGRAKSLIIFGLIAALTTLLYVIPAIGMSSLIVLYTVCIVVNSTQSMAYTALLSAMMDRCEKNTAATDYTIQVSVMFLGGIAATVLSGMLASTMGYSFIFIISTVVSLLSVFLITNKYGVTS</sequence>
<keyword evidence="5 6" id="KW-0472">Membrane</keyword>
<dbReference type="PANTHER" id="PTHR12778">
    <property type="entry name" value="SOLUTE CARRIER FAMILY 33 ACETYL-COA TRANSPORTER -RELATED"/>
    <property type="match status" value="1"/>
</dbReference>
<feature type="transmembrane region" description="Helical" evidence="6">
    <location>
        <begin position="117"/>
        <end position="138"/>
    </location>
</feature>
<evidence type="ECO:0000256" key="1">
    <source>
        <dbReference type="ARBA" id="ARBA00004651"/>
    </source>
</evidence>
<keyword evidence="4 6" id="KW-1133">Transmembrane helix</keyword>
<comment type="caution">
    <text evidence="8">The sequence shown here is derived from an EMBL/GenBank/DDBJ whole genome shotgun (WGS) entry which is preliminary data.</text>
</comment>
<accession>A0ABR6SGD4</accession>
<evidence type="ECO:0000256" key="6">
    <source>
        <dbReference type="SAM" id="Phobius"/>
    </source>
</evidence>
<dbReference type="InterPro" id="IPR036259">
    <property type="entry name" value="MFS_trans_sf"/>
</dbReference>
<feature type="domain" description="Major facilitator superfamily (MFS) profile" evidence="7">
    <location>
        <begin position="1"/>
        <end position="167"/>
    </location>
</feature>
<feature type="transmembrane region" description="Helical" evidence="6">
    <location>
        <begin position="23"/>
        <end position="47"/>
    </location>
</feature>
<proteinExistence type="predicted"/>
<evidence type="ECO:0000259" key="7">
    <source>
        <dbReference type="PROSITE" id="PS50850"/>
    </source>
</evidence>
<dbReference type="PANTHER" id="PTHR12778:SF10">
    <property type="entry name" value="MAJOR FACILITATOR SUPERFAMILY DOMAIN-CONTAINING PROTEIN 3"/>
    <property type="match status" value="1"/>
</dbReference>
<dbReference type="SUPFAM" id="SSF103473">
    <property type="entry name" value="MFS general substrate transporter"/>
    <property type="match status" value="1"/>
</dbReference>
<organism evidence="8 9">
    <name type="scientific">Trichormus variabilis N2B</name>
    <dbReference type="NCBI Taxonomy" id="2681315"/>
    <lineage>
        <taxon>Bacteria</taxon>
        <taxon>Bacillati</taxon>
        <taxon>Cyanobacteriota</taxon>
        <taxon>Cyanophyceae</taxon>
        <taxon>Nostocales</taxon>
        <taxon>Nostocaceae</taxon>
        <taxon>Trichormus</taxon>
    </lineage>
</organism>
<dbReference type="EMBL" id="JACKZP010000237">
    <property type="protein sequence ID" value="MBC1305428.1"/>
    <property type="molecule type" value="Genomic_DNA"/>
</dbReference>
<evidence type="ECO:0000256" key="2">
    <source>
        <dbReference type="ARBA" id="ARBA00022448"/>
    </source>
</evidence>
<dbReference type="Proteomes" id="UP000570851">
    <property type="component" value="Unassembled WGS sequence"/>
</dbReference>
<gene>
    <name evidence="8" type="ORF">GNE12_26375</name>
</gene>
<keyword evidence="2" id="KW-0813">Transport</keyword>
<dbReference type="RefSeq" id="WP_185479747.1">
    <property type="nucleotide sequence ID" value="NZ_JACKZP010000237.1"/>
</dbReference>
<protein>
    <submittedName>
        <fullName evidence="8">MFS transporter</fullName>
    </submittedName>
</protein>
<evidence type="ECO:0000313" key="9">
    <source>
        <dbReference type="Proteomes" id="UP000570851"/>
    </source>
</evidence>
<reference evidence="8 9" key="1">
    <citation type="submission" date="2019-11" db="EMBL/GenBank/DDBJ databases">
        <title>Comparison of genomes from free-living endosymbiotic cyanobacteria isolated from Azolla.</title>
        <authorList>
            <person name="Thiel T."/>
            <person name="Pratte B."/>
        </authorList>
    </citation>
    <scope>NUCLEOTIDE SEQUENCE [LARGE SCALE GENOMIC DNA]</scope>
    <source>
        <strain evidence="8 9">N2B</strain>
    </source>
</reference>
<dbReference type="Pfam" id="PF07690">
    <property type="entry name" value="MFS_1"/>
    <property type="match status" value="1"/>
</dbReference>
<dbReference type="Gene3D" id="1.20.1250.20">
    <property type="entry name" value="MFS general substrate transporter like domains"/>
    <property type="match status" value="1"/>
</dbReference>
<feature type="transmembrane region" description="Helical" evidence="6">
    <location>
        <begin position="80"/>
        <end position="105"/>
    </location>
</feature>
<comment type="subcellular location">
    <subcellularLocation>
        <location evidence="1">Cell membrane</location>
        <topology evidence="1">Multi-pass membrane protein</topology>
    </subcellularLocation>
</comment>